<feature type="transmembrane region" description="Helical" evidence="1">
    <location>
        <begin position="58"/>
        <end position="76"/>
    </location>
</feature>
<keyword evidence="1" id="KW-0812">Transmembrane</keyword>
<feature type="transmembrane region" description="Helical" evidence="1">
    <location>
        <begin position="88"/>
        <end position="108"/>
    </location>
</feature>
<dbReference type="EMBL" id="MZ475896">
    <property type="protein sequence ID" value="QYW04870.1"/>
    <property type="molecule type" value="Genomic_DNA"/>
</dbReference>
<feature type="transmembrane region" description="Helical" evidence="1">
    <location>
        <begin position="33"/>
        <end position="51"/>
    </location>
</feature>
<evidence type="ECO:0000256" key="1">
    <source>
        <dbReference type="SAM" id="Phobius"/>
    </source>
</evidence>
<name>A0AAE8BKP6_9CAUD</name>
<dbReference type="Proteomes" id="UP000827609">
    <property type="component" value="Segment"/>
</dbReference>
<reference evidence="2" key="1">
    <citation type="submission" date="2021-06" db="EMBL/GenBank/DDBJ databases">
        <title>Complete genome sequence of Erwinia phage pEa_SNUABM_7.</title>
        <authorList>
            <person name="Kim S.G."/>
            <person name="Park S.C."/>
        </authorList>
    </citation>
    <scope>NUCLEOTIDE SEQUENCE</scope>
</reference>
<evidence type="ECO:0000313" key="3">
    <source>
        <dbReference type="Proteomes" id="UP000827609"/>
    </source>
</evidence>
<proteinExistence type="predicted"/>
<gene>
    <name evidence="2" type="ORF">pEaSNUABM7_00202</name>
</gene>
<keyword evidence="1" id="KW-1133">Transmembrane helix</keyword>
<evidence type="ECO:0000313" key="2">
    <source>
        <dbReference type="EMBL" id="QYW04870.1"/>
    </source>
</evidence>
<keyword evidence="3" id="KW-1185">Reference proteome</keyword>
<organism evidence="2 3">
    <name type="scientific">Erwinia phage pEa_SNUABM_7</name>
    <dbReference type="NCBI Taxonomy" id="2866695"/>
    <lineage>
        <taxon>Viruses</taxon>
        <taxon>Duplodnaviria</taxon>
        <taxon>Heunggongvirae</taxon>
        <taxon>Uroviricota</taxon>
        <taxon>Caudoviricetes</taxon>
        <taxon>Snuvirus</taxon>
        <taxon>Snuvirus SNUABM7</taxon>
    </lineage>
</organism>
<protein>
    <submittedName>
        <fullName evidence="2">Uncharacterized protein</fullName>
    </submittedName>
</protein>
<accession>A0AAE8BKP6</accession>
<sequence>MSIDYQFLILFLMVASADLRPLVCGGFTKPLNIYHLVIVEVLIVLVGIFVVDMPQMQLACTMLVFAALGGMYGALYDCFLKPYVQSRFMQHAYCAHIGFWSGLFCYSIRWLF</sequence>
<keyword evidence="1" id="KW-0472">Membrane</keyword>